<sequence length="222" mass="23007">MLIWRQRGCSEPRVALFLASGGATGRHVASAVRPGSQRLFVQGHSGCSSRVTAAVRPGSQRLFVQGHSGCSSRVTAAVRPGSQQHVSADLPDTPRSSRSVFHYPSLMSSLRDVPLVSAHTAGIPKPTHSNPPVLMHIPLSEALPLMGIALCCVWAAYTTAELPEVATPAVASPEVAVHAAEPPEAAGLASAPCMVVAPSNALSLCPEFTTAEPPEVSAVSVN</sequence>
<organism evidence="1 2">
    <name type="scientific">Onychostoma macrolepis</name>
    <dbReference type="NCBI Taxonomy" id="369639"/>
    <lineage>
        <taxon>Eukaryota</taxon>
        <taxon>Metazoa</taxon>
        <taxon>Chordata</taxon>
        <taxon>Craniata</taxon>
        <taxon>Vertebrata</taxon>
        <taxon>Euteleostomi</taxon>
        <taxon>Actinopterygii</taxon>
        <taxon>Neopterygii</taxon>
        <taxon>Teleostei</taxon>
        <taxon>Ostariophysi</taxon>
        <taxon>Cypriniformes</taxon>
        <taxon>Cyprinidae</taxon>
        <taxon>Acrossocheilinae</taxon>
        <taxon>Onychostoma</taxon>
    </lineage>
</organism>
<keyword evidence="2" id="KW-1185">Reference proteome</keyword>
<evidence type="ECO:0000313" key="2">
    <source>
        <dbReference type="Proteomes" id="UP000579812"/>
    </source>
</evidence>
<name>A0A7J6BZS5_9TELE</name>
<dbReference type="EMBL" id="JAAMOB010000019">
    <property type="protein sequence ID" value="KAF4100023.1"/>
    <property type="molecule type" value="Genomic_DNA"/>
</dbReference>
<dbReference type="Proteomes" id="UP000579812">
    <property type="component" value="Unassembled WGS sequence"/>
</dbReference>
<proteinExistence type="predicted"/>
<evidence type="ECO:0000313" key="1">
    <source>
        <dbReference type="EMBL" id="KAF4100023.1"/>
    </source>
</evidence>
<reference evidence="1 2" key="1">
    <citation type="submission" date="2020-04" db="EMBL/GenBank/DDBJ databases">
        <title>Chromosome-level genome assembly of a cyprinid fish Onychostoma macrolepis by integration of Nanopore Sequencing, Bionano and Hi-C technology.</title>
        <authorList>
            <person name="Wang D."/>
        </authorList>
    </citation>
    <scope>NUCLEOTIDE SEQUENCE [LARGE SCALE GENOMIC DNA]</scope>
    <source>
        <strain evidence="1">SWU-2019</strain>
        <tissue evidence="1">Muscle</tissue>
    </source>
</reference>
<protein>
    <submittedName>
        <fullName evidence="1">Uncharacterized protein</fullName>
    </submittedName>
</protein>
<accession>A0A7J6BZS5</accession>
<comment type="caution">
    <text evidence="1">The sequence shown here is derived from an EMBL/GenBank/DDBJ whole genome shotgun (WGS) entry which is preliminary data.</text>
</comment>
<gene>
    <name evidence="1" type="ORF">G5714_018219</name>
</gene>
<dbReference type="AlphaFoldDB" id="A0A7J6BZS5"/>